<dbReference type="EC" id="3.6.1.9" evidence="4"/>
<dbReference type="PANTHER" id="PTHR43213:SF5">
    <property type="entry name" value="BIFUNCTIONAL DTTP_UTP PYROPHOSPHATASE_METHYLTRANSFERASE PROTEIN-RELATED"/>
    <property type="match status" value="1"/>
</dbReference>
<proteinExistence type="inferred from homology"/>
<dbReference type="Gene3D" id="3.90.950.10">
    <property type="match status" value="1"/>
</dbReference>
<dbReference type="PANTHER" id="PTHR43213">
    <property type="entry name" value="BIFUNCTIONAL DTTP/UTP PYROPHOSPHATASE/METHYLTRANSFERASE PROTEIN-RELATED"/>
    <property type="match status" value="1"/>
</dbReference>
<reference evidence="5 6" key="1">
    <citation type="submission" date="2024-08" db="EMBL/GenBank/DDBJ databases">
        <title>Draft Genome Sequence of Legionella lytica strain DSB2004, Isolated From a Fire Sprinkler System.</title>
        <authorList>
            <person name="Everhart A.D."/>
            <person name="Kidane D.T."/>
            <person name="Farone A.L."/>
            <person name="Farone M.B."/>
        </authorList>
    </citation>
    <scope>NUCLEOTIDE SEQUENCE [LARGE SCALE GENOMIC DNA]</scope>
    <source>
        <strain evidence="5 6">DSB2004</strain>
    </source>
</reference>
<gene>
    <name evidence="5" type="ORF">ACD661_07045</name>
</gene>
<comment type="function">
    <text evidence="4">Nucleoside triphosphate pyrophosphatase. May have a dual role in cell division arrest and in preventing the incorporation of modified nucleotides into cellular nucleic acids.</text>
</comment>
<dbReference type="InterPro" id="IPR003697">
    <property type="entry name" value="Maf-like"/>
</dbReference>
<comment type="catalytic activity">
    <reaction evidence="4">
        <text>a ribonucleoside 5'-triphosphate + H2O = a ribonucleoside 5'-phosphate + diphosphate + H(+)</text>
        <dbReference type="Rhea" id="RHEA:23996"/>
        <dbReference type="ChEBI" id="CHEBI:15377"/>
        <dbReference type="ChEBI" id="CHEBI:15378"/>
        <dbReference type="ChEBI" id="CHEBI:33019"/>
        <dbReference type="ChEBI" id="CHEBI:58043"/>
        <dbReference type="ChEBI" id="CHEBI:61557"/>
        <dbReference type="EC" id="3.6.1.9"/>
    </reaction>
</comment>
<evidence type="ECO:0000256" key="2">
    <source>
        <dbReference type="ARBA" id="ARBA00022801"/>
    </source>
</evidence>
<dbReference type="SUPFAM" id="SSF52972">
    <property type="entry name" value="ITPase-like"/>
    <property type="match status" value="1"/>
</dbReference>
<organism evidence="5 6">
    <name type="scientific">Legionella lytica</name>
    <dbReference type="NCBI Taxonomy" id="96232"/>
    <lineage>
        <taxon>Bacteria</taxon>
        <taxon>Pseudomonadati</taxon>
        <taxon>Pseudomonadota</taxon>
        <taxon>Gammaproteobacteria</taxon>
        <taxon>Legionellales</taxon>
        <taxon>Legionellaceae</taxon>
        <taxon>Legionella</taxon>
    </lineage>
</organism>
<dbReference type="InterPro" id="IPR029001">
    <property type="entry name" value="ITPase-like_fam"/>
</dbReference>
<evidence type="ECO:0000313" key="6">
    <source>
        <dbReference type="Proteomes" id="UP001615550"/>
    </source>
</evidence>
<dbReference type="Pfam" id="PF02545">
    <property type="entry name" value="Maf"/>
    <property type="match status" value="1"/>
</dbReference>
<evidence type="ECO:0000256" key="1">
    <source>
        <dbReference type="ARBA" id="ARBA00001968"/>
    </source>
</evidence>
<dbReference type="CDD" id="cd00555">
    <property type="entry name" value="Maf"/>
    <property type="match status" value="1"/>
</dbReference>
<dbReference type="HAMAP" id="MF_00528">
    <property type="entry name" value="Maf"/>
    <property type="match status" value="1"/>
</dbReference>
<protein>
    <recommendedName>
        <fullName evidence="4">Nucleoside triphosphate pyrophosphatase</fullName>
        <ecNumber evidence="4">3.6.1.9</ecNumber>
    </recommendedName>
    <alternativeName>
        <fullName evidence="4">Nucleotide pyrophosphatase</fullName>
        <shortName evidence="4">Nucleotide PPase</shortName>
    </alternativeName>
</protein>
<dbReference type="RefSeq" id="WP_400187120.1">
    <property type="nucleotide sequence ID" value="NZ_JBGORX010000001.1"/>
</dbReference>
<feature type="active site" description="Proton acceptor" evidence="4">
    <location>
        <position position="79"/>
    </location>
</feature>
<comment type="caution">
    <text evidence="4">Lacks conserved residue(s) required for the propagation of feature annotation.</text>
</comment>
<keyword evidence="6" id="KW-1185">Reference proteome</keyword>
<dbReference type="NCBIfam" id="TIGR00172">
    <property type="entry name" value="maf"/>
    <property type="match status" value="1"/>
</dbReference>
<keyword evidence="2 4" id="KW-0378">Hydrolase</keyword>
<dbReference type="EMBL" id="JBGORX010000001">
    <property type="protein sequence ID" value="MFJ1268307.1"/>
    <property type="molecule type" value="Genomic_DNA"/>
</dbReference>
<dbReference type="GO" id="GO:0016787">
    <property type="term" value="F:hydrolase activity"/>
    <property type="evidence" value="ECO:0007669"/>
    <property type="project" value="UniProtKB-KW"/>
</dbReference>
<keyword evidence="3 4" id="KW-0546">Nucleotide metabolism</keyword>
<comment type="subcellular location">
    <subcellularLocation>
        <location evidence="4">Cytoplasm</location>
    </subcellularLocation>
</comment>
<evidence type="ECO:0000256" key="4">
    <source>
        <dbReference type="HAMAP-Rule" id="MF_00528"/>
    </source>
</evidence>
<comment type="catalytic activity">
    <reaction evidence="4">
        <text>a 2'-deoxyribonucleoside 5'-triphosphate + H2O = a 2'-deoxyribonucleoside 5'-phosphate + diphosphate + H(+)</text>
        <dbReference type="Rhea" id="RHEA:44644"/>
        <dbReference type="ChEBI" id="CHEBI:15377"/>
        <dbReference type="ChEBI" id="CHEBI:15378"/>
        <dbReference type="ChEBI" id="CHEBI:33019"/>
        <dbReference type="ChEBI" id="CHEBI:61560"/>
        <dbReference type="ChEBI" id="CHEBI:65317"/>
        <dbReference type="EC" id="3.6.1.9"/>
    </reaction>
</comment>
<accession>A0ABW8D7Y8</accession>
<evidence type="ECO:0000313" key="5">
    <source>
        <dbReference type="EMBL" id="MFJ1268307.1"/>
    </source>
</evidence>
<evidence type="ECO:0000256" key="3">
    <source>
        <dbReference type="ARBA" id="ARBA00023080"/>
    </source>
</evidence>
<keyword evidence="4" id="KW-0963">Cytoplasm</keyword>
<name>A0ABW8D7Y8_9GAMM</name>
<comment type="caution">
    <text evidence="5">The sequence shown here is derived from an EMBL/GenBank/DDBJ whole genome shotgun (WGS) entry which is preliminary data.</text>
</comment>
<comment type="cofactor">
    <cofactor evidence="1 4">
        <name>a divalent metal cation</name>
        <dbReference type="ChEBI" id="CHEBI:60240"/>
    </cofactor>
</comment>
<sequence length="200" mass="22538">MSNFFQQQPIILASGSSIRSKLLQSLGLEFTVIPSQCDEEVLKESFAKENTLELGYALAAHKALDVSQHYSEHFIIAADQLCLLGNILLNKPLDHQTAITQLSLLSDQTHQQISCLCIAKNNQILWQHHEVADLTMHPLNKQSIEAYLLSEKPYHSCGSYHYENQGKWLFQEVKGNEDTILGLPLFPLTQALRKLGAVHF</sequence>
<comment type="similarity">
    <text evidence="4">Belongs to the Maf family.</text>
</comment>
<dbReference type="PIRSF" id="PIRSF006305">
    <property type="entry name" value="Maf"/>
    <property type="match status" value="1"/>
</dbReference>
<dbReference type="Proteomes" id="UP001615550">
    <property type="component" value="Unassembled WGS sequence"/>
</dbReference>